<dbReference type="Proteomes" id="UP000736328">
    <property type="component" value="Unassembled WGS sequence"/>
</dbReference>
<accession>A0A933MIA5</accession>
<evidence type="ECO:0000313" key="7">
    <source>
        <dbReference type="Proteomes" id="UP000736328"/>
    </source>
</evidence>
<evidence type="ECO:0000256" key="1">
    <source>
        <dbReference type="ARBA" id="ARBA00022485"/>
    </source>
</evidence>
<organism evidence="6 7">
    <name type="scientific">candidate division TA06 bacterium</name>
    <dbReference type="NCBI Taxonomy" id="2250710"/>
    <lineage>
        <taxon>Bacteria</taxon>
        <taxon>Bacteria division TA06</taxon>
    </lineage>
</organism>
<evidence type="ECO:0000259" key="5">
    <source>
        <dbReference type="PROSITE" id="PS51379"/>
    </source>
</evidence>
<dbReference type="PANTHER" id="PTHR43687:SF4">
    <property type="entry name" value="BLR5484 PROTEIN"/>
    <property type="match status" value="1"/>
</dbReference>
<evidence type="ECO:0000256" key="3">
    <source>
        <dbReference type="ARBA" id="ARBA00023004"/>
    </source>
</evidence>
<dbReference type="InterPro" id="IPR017896">
    <property type="entry name" value="4Fe4S_Fe-S-bd"/>
</dbReference>
<keyword evidence="2" id="KW-0479">Metal-binding</keyword>
<feature type="domain" description="4Fe-4S ferredoxin-type" evidence="5">
    <location>
        <begin position="24"/>
        <end position="53"/>
    </location>
</feature>
<sequence>MAKTTTVEEARQTIEQDFKKGYDLPVYVYKPWCKSCEICVTFCPKQVLEMSGDRKPAVARPQDCIMCGQCQLRCPDLAIFVCQERKK</sequence>
<evidence type="ECO:0000256" key="4">
    <source>
        <dbReference type="ARBA" id="ARBA00023014"/>
    </source>
</evidence>
<dbReference type="InterPro" id="IPR017900">
    <property type="entry name" value="4Fe4S_Fe_S_CS"/>
</dbReference>
<keyword evidence="1" id="KW-0004">4Fe-4S</keyword>
<protein>
    <submittedName>
        <fullName evidence="6">4Fe-4S dicluster domain-containing protein</fullName>
    </submittedName>
</protein>
<dbReference type="PROSITE" id="PS51379">
    <property type="entry name" value="4FE4S_FER_2"/>
    <property type="match status" value="2"/>
</dbReference>
<proteinExistence type="predicted"/>
<dbReference type="SUPFAM" id="SSF54862">
    <property type="entry name" value="4Fe-4S ferredoxins"/>
    <property type="match status" value="1"/>
</dbReference>
<comment type="caution">
    <text evidence="6">The sequence shown here is derived from an EMBL/GenBank/DDBJ whole genome shotgun (WGS) entry which is preliminary data.</text>
</comment>
<dbReference type="GO" id="GO:0051539">
    <property type="term" value="F:4 iron, 4 sulfur cluster binding"/>
    <property type="evidence" value="ECO:0007669"/>
    <property type="project" value="UniProtKB-KW"/>
</dbReference>
<dbReference type="PANTHER" id="PTHR43687">
    <property type="entry name" value="ADENYLYLSULFATE REDUCTASE, BETA SUBUNIT"/>
    <property type="match status" value="1"/>
</dbReference>
<name>A0A933MIA5_UNCT6</name>
<evidence type="ECO:0000313" key="6">
    <source>
        <dbReference type="EMBL" id="MBI4726902.1"/>
    </source>
</evidence>
<gene>
    <name evidence="6" type="ORF">HY768_06725</name>
</gene>
<dbReference type="PROSITE" id="PS00198">
    <property type="entry name" value="4FE4S_FER_1"/>
    <property type="match status" value="2"/>
</dbReference>
<keyword evidence="3" id="KW-0408">Iron</keyword>
<keyword evidence="4" id="KW-0411">Iron-sulfur</keyword>
<dbReference type="EMBL" id="JACQXR010000089">
    <property type="protein sequence ID" value="MBI4726902.1"/>
    <property type="molecule type" value="Genomic_DNA"/>
</dbReference>
<dbReference type="Gene3D" id="3.30.70.20">
    <property type="match status" value="1"/>
</dbReference>
<evidence type="ECO:0000256" key="2">
    <source>
        <dbReference type="ARBA" id="ARBA00022723"/>
    </source>
</evidence>
<reference evidence="6" key="1">
    <citation type="submission" date="2020-07" db="EMBL/GenBank/DDBJ databases">
        <title>Huge and variable diversity of episymbiotic CPR bacteria and DPANN archaea in groundwater ecosystems.</title>
        <authorList>
            <person name="He C.Y."/>
            <person name="Keren R."/>
            <person name="Whittaker M."/>
            <person name="Farag I.F."/>
            <person name="Doudna J."/>
            <person name="Cate J.H.D."/>
            <person name="Banfield J.F."/>
        </authorList>
    </citation>
    <scope>NUCLEOTIDE SEQUENCE</scope>
    <source>
        <strain evidence="6">NC_groundwater_1520_Pr4_B-0.1um_53_5</strain>
    </source>
</reference>
<dbReference type="InterPro" id="IPR050572">
    <property type="entry name" value="Fe-S_Ferredoxin"/>
</dbReference>
<dbReference type="Pfam" id="PF12838">
    <property type="entry name" value="Fer4_7"/>
    <property type="match status" value="1"/>
</dbReference>
<feature type="domain" description="4Fe-4S ferredoxin-type" evidence="5">
    <location>
        <begin position="54"/>
        <end position="84"/>
    </location>
</feature>
<dbReference type="AlphaFoldDB" id="A0A933MIA5"/>
<dbReference type="GO" id="GO:0046872">
    <property type="term" value="F:metal ion binding"/>
    <property type="evidence" value="ECO:0007669"/>
    <property type="project" value="UniProtKB-KW"/>
</dbReference>